<dbReference type="GO" id="GO:0008270">
    <property type="term" value="F:zinc ion binding"/>
    <property type="evidence" value="ECO:0007669"/>
    <property type="project" value="UniProtKB-UniRule"/>
</dbReference>
<feature type="active site" evidence="8">
    <location>
        <position position="61"/>
    </location>
</feature>
<sequence>MTPRELLRDLVSTPSVSGAESEAAGVLVDYFERHGREAWTDDAGNVRAPGDDSVLLTSHVDTVPGYIDVREENGELWGRGSVDATGPLAAMAAASVETGASFAGVVQEETTSAGARHLVEDRAEPDAVVNGEPSGWDALTLGYRGLVAGTYEVATESGHSSRPEPNAVQIATAWTERVRAAFPDDDTVFESVTVKPVSFDGGLADDGTAVEATVEMQFRLPPGTTADDVYETVADCTERGSVTWTESIPPVMASPRTPVAGALRAGIREAGGDPTHLRKTGTSDANIYAGAWDCPVATYGPGDSNLDHAPDERIDLAAFDRGVDVLTTAADRLCTS</sequence>
<dbReference type="Gene3D" id="3.40.630.10">
    <property type="entry name" value="Zn peptidases"/>
    <property type="match status" value="2"/>
</dbReference>
<dbReference type="SUPFAM" id="SSF53187">
    <property type="entry name" value="Zn-dependent exopeptidases"/>
    <property type="match status" value="1"/>
</dbReference>
<proteinExistence type="inferred from homology"/>
<dbReference type="InterPro" id="IPR001261">
    <property type="entry name" value="ArgE/DapE_CS"/>
</dbReference>
<dbReference type="InterPro" id="IPR011650">
    <property type="entry name" value="Peptidase_M20_dimer"/>
</dbReference>
<keyword evidence="5 8" id="KW-0862">Zinc</keyword>
<gene>
    <name evidence="8" type="primary">lysK</name>
    <name evidence="10" type="ORF">ABSL23_04260</name>
</gene>
<keyword evidence="6 8" id="KW-0457">Lysine biosynthesis</keyword>
<organism evidence="10">
    <name type="scientific">Halobacterium sp. NMX12-1</name>
    <dbReference type="NCBI Taxonomy" id="3166650"/>
    <lineage>
        <taxon>Archaea</taxon>
        <taxon>Methanobacteriati</taxon>
        <taxon>Methanobacteriota</taxon>
        <taxon>Stenosarchaea group</taxon>
        <taxon>Halobacteria</taxon>
        <taxon>Halobacteriales</taxon>
        <taxon>Halobacteriaceae</taxon>
        <taxon>Halobacterium</taxon>
    </lineage>
</organism>
<dbReference type="PROSITE" id="PS00758">
    <property type="entry name" value="ARGE_DAPE_CPG2_1"/>
    <property type="match status" value="1"/>
</dbReference>
<evidence type="ECO:0000256" key="6">
    <source>
        <dbReference type="ARBA" id="ARBA00023154"/>
    </source>
</evidence>
<keyword evidence="4 8" id="KW-0378">Hydrolase</keyword>
<keyword evidence="1 8" id="KW-0963">Cytoplasm</keyword>
<comment type="catalytic activity">
    <reaction evidence="8">
        <text>[amino-group carrier protein]-C-terminal-gamma-(L-lysyl)-L-glutamate + H2O = [amino-group carrier protein]-C-terminal-L-glutamate + L-lysine</text>
        <dbReference type="Rhea" id="RHEA:48684"/>
        <dbReference type="Rhea" id="RHEA-COMP:9693"/>
        <dbReference type="Rhea" id="RHEA-COMP:9715"/>
        <dbReference type="ChEBI" id="CHEBI:15377"/>
        <dbReference type="ChEBI" id="CHEBI:32551"/>
        <dbReference type="ChEBI" id="CHEBI:78525"/>
        <dbReference type="ChEBI" id="CHEBI:78526"/>
        <dbReference type="EC" id="3.5.1.130"/>
    </reaction>
</comment>
<evidence type="ECO:0000256" key="3">
    <source>
        <dbReference type="ARBA" id="ARBA00022723"/>
    </source>
</evidence>
<evidence type="ECO:0000259" key="9">
    <source>
        <dbReference type="Pfam" id="PF07687"/>
    </source>
</evidence>
<evidence type="ECO:0000256" key="4">
    <source>
        <dbReference type="ARBA" id="ARBA00022801"/>
    </source>
</evidence>
<reference evidence="10" key="1">
    <citation type="submission" date="2024-06" db="EMBL/GenBank/DDBJ databases">
        <title>Genome Sequence of an extremely halophilic archaeon isolated from Permian era halite, Salado Formation, Carlsbad, New Mexico: Halobacterium sp. strain NMX12-1.</title>
        <authorList>
            <person name="Sotoa L."/>
            <person name="DasSarma P."/>
            <person name="Anton B.P."/>
            <person name="Vincze T."/>
            <person name="Verma I."/>
            <person name="Eralp B."/>
            <person name="Powers D.W."/>
            <person name="Dozier B.L."/>
            <person name="Roberts R.J."/>
            <person name="DasSarma S."/>
        </authorList>
    </citation>
    <scope>NUCLEOTIDE SEQUENCE</scope>
    <source>
        <strain evidence="10">NMX12-1</strain>
    </source>
</reference>
<comment type="pathway">
    <text evidence="8">Amino-acid biosynthesis; L-arginine biosynthesis.</text>
</comment>
<dbReference type="PANTHER" id="PTHR43808">
    <property type="entry name" value="ACETYLORNITHINE DEACETYLASE"/>
    <property type="match status" value="1"/>
</dbReference>
<dbReference type="NCBIfam" id="TIGR01902">
    <property type="entry name" value="dapE-lys-deAc"/>
    <property type="match status" value="1"/>
</dbReference>
<protein>
    <recommendedName>
        <fullName evidence="8">Putative [LysW]-lysine/[LysW]-ornithine hydrolase</fullName>
        <ecNumber evidence="8">3.5.1.130</ecNumber>
        <ecNumber evidence="8">3.5.1.132</ecNumber>
    </recommendedName>
</protein>
<comment type="catalytic activity">
    <reaction evidence="8">
        <text>[amino-group carrier protein]-C-terminal-gamma-(L-ornithyl)-L-glutamate + H2O = [amino-group carrier protein]-C-terminal-L-glutamate + L-ornithine</text>
        <dbReference type="Rhea" id="RHEA:52676"/>
        <dbReference type="Rhea" id="RHEA-COMP:9693"/>
        <dbReference type="Rhea" id="RHEA-COMP:13328"/>
        <dbReference type="ChEBI" id="CHEBI:15377"/>
        <dbReference type="ChEBI" id="CHEBI:46911"/>
        <dbReference type="ChEBI" id="CHEBI:78525"/>
        <dbReference type="ChEBI" id="CHEBI:136763"/>
        <dbReference type="EC" id="3.5.1.132"/>
    </reaction>
</comment>
<evidence type="ECO:0000256" key="5">
    <source>
        <dbReference type="ARBA" id="ARBA00022833"/>
    </source>
</evidence>
<dbReference type="GeneID" id="91108335"/>
<dbReference type="GO" id="GO:0019878">
    <property type="term" value="P:lysine biosynthetic process via aminoadipic acid"/>
    <property type="evidence" value="ECO:0007669"/>
    <property type="project" value="UniProtKB-UniRule"/>
</dbReference>
<accession>A0AAU8CGR0</accession>
<dbReference type="RefSeq" id="WP_353634837.1">
    <property type="nucleotide sequence ID" value="NZ_CP159204.1"/>
</dbReference>
<evidence type="ECO:0000256" key="1">
    <source>
        <dbReference type="ARBA" id="ARBA00022490"/>
    </source>
</evidence>
<dbReference type="Pfam" id="PF07687">
    <property type="entry name" value="M20_dimer"/>
    <property type="match status" value="1"/>
</dbReference>
<feature type="binding site" evidence="8">
    <location>
        <position position="59"/>
    </location>
    <ligand>
        <name>Zn(2+)</name>
        <dbReference type="ChEBI" id="CHEBI:29105"/>
        <label>1</label>
    </ligand>
</feature>
<comment type="subcellular location">
    <subcellularLocation>
        <location evidence="8">Cytoplasm</location>
    </subcellularLocation>
</comment>
<comment type="function">
    <text evidence="8">Catalyzes the release of L-lysine from [LysW]-gamma-L-lysine and the release of L-ornithine from [LysW]-L-ornithine.</text>
</comment>
<comment type="cofactor">
    <cofactor evidence="8">
        <name>Zn(2+)</name>
        <dbReference type="ChEBI" id="CHEBI:29105"/>
    </cofactor>
    <cofactor evidence="8">
        <name>Co(2+)</name>
        <dbReference type="ChEBI" id="CHEBI:48828"/>
    </cofactor>
    <text evidence="8">Binds 2 Zn(2+) or Co(2+) ions per subunit.</text>
</comment>
<name>A0AAU8CGR0_9EURY</name>
<feature type="binding site" evidence="8">
    <location>
        <position position="83"/>
    </location>
    <ligand>
        <name>Zn(2+)</name>
        <dbReference type="ChEBI" id="CHEBI:29105"/>
        <label>2</label>
    </ligand>
</feature>
<feature type="domain" description="Peptidase M20 dimerisation" evidence="9">
    <location>
        <begin position="142"/>
        <end position="238"/>
    </location>
</feature>
<keyword evidence="3 8" id="KW-0479">Metal-binding</keyword>
<dbReference type="KEGG" id="hanx:ABSL23_04260"/>
<comment type="pathway">
    <text evidence="8">Amino-acid biosynthesis; L-lysine biosynthesis via AAA pathway; L-lysine from L-alpha-aminoadipate (Thermus route): step 5/5.</text>
</comment>
<feature type="active site" description="Proton acceptor" evidence="8">
    <location>
        <position position="108"/>
    </location>
</feature>
<keyword evidence="7 8" id="KW-0170">Cobalt</keyword>
<feature type="binding site" evidence="8">
    <location>
        <position position="132"/>
    </location>
    <ligand>
        <name>Zn(2+)</name>
        <dbReference type="ChEBI" id="CHEBI:29105"/>
        <label>1</label>
    </ligand>
</feature>
<dbReference type="InterPro" id="IPR010175">
    <property type="entry name" value="LysK"/>
</dbReference>
<dbReference type="EC" id="3.5.1.132" evidence="8"/>
<dbReference type="EMBL" id="CP159204">
    <property type="protein sequence ID" value="XCF17235.1"/>
    <property type="molecule type" value="Genomic_DNA"/>
</dbReference>
<dbReference type="InterPro" id="IPR050072">
    <property type="entry name" value="Peptidase_M20A"/>
</dbReference>
<keyword evidence="8" id="KW-0055">Arginine biosynthesis</keyword>
<dbReference type="GO" id="GO:0050897">
    <property type="term" value="F:cobalt ion binding"/>
    <property type="evidence" value="ECO:0007669"/>
    <property type="project" value="UniProtKB-UniRule"/>
</dbReference>
<evidence type="ECO:0000313" key="10">
    <source>
        <dbReference type="EMBL" id="XCF17235.1"/>
    </source>
</evidence>
<dbReference type="SUPFAM" id="SSF55031">
    <property type="entry name" value="Bacterial exopeptidase dimerisation domain"/>
    <property type="match status" value="1"/>
</dbReference>
<feature type="binding site" evidence="8">
    <location>
        <position position="308"/>
    </location>
    <ligand>
        <name>Zn(2+)</name>
        <dbReference type="ChEBI" id="CHEBI:29105"/>
        <label>2</label>
    </ligand>
</feature>
<feature type="binding site" evidence="8">
    <location>
        <position position="109"/>
    </location>
    <ligand>
        <name>Zn(2+)</name>
        <dbReference type="ChEBI" id="CHEBI:29105"/>
        <label>2</label>
    </ligand>
</feature>
<dbReference type="Pfam" id="PF01546">
    <property type="entry name" value="Peptidase_M20"/>
    <property type="match status" value="1"/>
</dbReference>
<dbReference type="GO" id="GO:0042450">
    <property type="term" value="P:L-arginine biosynthetic process via ornithine"/>
    <property type="evidence" value="ECO:0007669"/>
    <property type="project" value="UniProtKB-UniRule"/>
</dbReference>
<evidence type="ECO:0000256" key="8">
    <source>
        <dbReference type="HAMAP-Rule" id="MF_01120"/>
    </source>
</evidence>
<dbReference type="EC" id="3.5.1.130" evidence="8"/>
<comment type="similarity">
    <text evidence="8">Belongs to the peptidase M20A family. LysK subfamily.</text>
</comment>
<dbReference type="InterPro" id="IPR002933">
    <property type="entry name" value="Peptidase_M20"/>
</dbReference>
<dbReference type="GO" id="GO:0005737">
    <property type="term" value="C:cytoplasm"/>
    <property type="evidence" value="ECO:0007669"/>
    <property type="project" value="UniProtKB-SubCell"/>
</dbReference>
<dbReference type="HAMAP" id="MF_01120">
    <property type="entry name" value="LysK"/>
    <property type="match status" value="1"/>
</dbReference>
<dbReference type="AlphaFoldDB" id="A0AAU8CGR0"/>
<evidence type="ECO:0000256" key="7">
    <source>
        <dbReference type="ARBA" id="ARBA00023285"/>
    </source>
</evidence>
<dbReference type="PANTHER" id="PTHR43808:SF28">
    <property type="entry name" value="[LYSW]-LYSINE_[LYSW]-ORNITHINE HYDROLASE"/>
    <property type="match status" value="1"/>
</dbReference>
<feature type="binding site" evidence="8">
    <location>
        <position position="83"/>
    </location>
    <ligand>
        <name>Zn(2+)</name>
        <dbReference type="ChEBI" id="CHEBI:29105"/>
        <label>1</label>
    </ligand>
</feature>
<dbReference type="InterPro" id="IPR036264">
    <property type="entry name" value="Bact_exopeptidase_dim_dom"/>
</dbReference>
<keyword evidence="2 8" id="KW-0028">Amino-acid biosynthesis</keyword>
<dbReference type="NCBIfam" id="NF003367">
    <property type="entry name" value="PRK04443.1"/>
    <property type="match status" value="1"/>
</dbReference>
<dbReference type="GO" id="GO:0016811">
    <property type="term" value="F:hydrolase activity, acting on carbon-nitrogen (but not peptide) bonds, in linear amides"/>
    <property type="evidence" value="ECO:0007669"/>
    <property type="project" value="UniProtKB-UniRule"/>
</dbReference>
<evidence type="ECO:0000256" key="2">
    <source>
        <dbReference type="ARBA" id="ARBA00022605"/>
    </source>
</evidence>